<accession>A0A1F7IMJ1</accession>
<gene>
    <name evidence="1" type="ORF">A3B40_05385</name>
</gene>
<dbReference type="AlphaFoldDB" id="A0A1F7IMJ1"/>
<proteinExistence type="predicted"/>
<evidence type="ECO:0000313" key="2">
    <source>
        <dbReference type="Proteomes" id="UP000178040"/>
    </source>
</evidence>
<evidence type="ECO:0000313" key="1">
    <source>
        <dbReference type="EMBL" id="OGK44587.1"/>
    </source>
</evidence>
<name>A0A1F7IMJ1_9BACT</name>
<dbReference type="Proteomes" id="UP000178040">
    <property type="component" value="Unassembled WGS sequence"/>
</dbReference>
<sequence length="380" mass="45044">MTNLTKQLEKYYSRKGNRLIFSNGMTLNQLALEMWEKLGYREIDSSVLSRFLQGERLLNLRQFQIFCQILRINGQRRKEYTKLLNYKILSSIRQGENFEYLKQDLFVDRTIEAVDSLRNAMAYDAPLLALEMIDLLKEKLNNNRLLIKSNDVNKHLLILKGKLLLEEKVILLDVLPFNQISRRIIEIAREFKKLGEITGEKEFLGNSEALIGRTFFHYGNYLRALKHDLLALKLIKNIEEKCVVFMRLADEYAFLNIPKEFLRVRDEFIDTLFKGRDDMWCFSLKGISQANSLLGREKEARHYLDEAWQVYHTKLKKNYGKYKHIRKIQLNFAEYQFKKKFGSKSERQSNNFLSEINNLSSICGYKVYQIKKRFIPMVVL</sequence>
<protein>
    <submittedName>
        <fullName evidence="1">Uncharacterized protein</fullName>
    </submittedName>
</protein>
<dbReference type="EMBL" id="MGAI01000026">
    <property type="protein sequence ID" value="OGK44587.1"/>
    <property type="molecule type" value="Genomic_DNA"/>
</dbReference>
<organism evidence="1 2">
    <name type="scientific">Candidatus Roizmanbacteria bacterium RIFCSPLOWO2_01_FULL_37_16</name>
    <dbReference type="NCBI Taxonomy" id="1802058"/>
    <lineage>
        <taxon>Bacteria</taxon>
        <taxon>Candidatus Roizmaniibacteriota</taxon>
    </lineage>
</organism>
<comment type="caution">
    <text evidence="1">The sequence shown here is derived from an EMBL/GenBank/DDBJ whole genome shotgun (WGS) entry which is preliminary data.</text>
</comment>
<reference evidence="1 2" key="1">
    <citation type="journal article" date="2016" name="Nat. Commun.">
        <title>Thousands of microbial genomes shed light on interconnected biogeochemical processes in an aquifer system.</title>
        <authorList>
            <person name="Anantharaman K."/>
            <person name="Brown C.T."/>
            <person name="Hug L.A."/>
            <person name="Sharon I."/>
            <person name="Castelle C.J."/>
            <person name="Probst A.J."/>
            <person name="Thomas B.C."/>
            <person name="Singh A."/>
            <person name="Wilkins M.J."/>
            <person name="Karaoz U."/>
            <person name="Brodie E.L."/>
            <person name="Williams K.H."/>
            <person name="Hubbard S.S."/>
            <person name="Banfield J.F."/>
        </authorList>
    </citation>
    <scope>NUCLEOTIDE SEQUENCE [LARGE SCALE GENOMIC DNA]</scope>
</reference>